<evidence type="ECO:0000256" key="2">
    <source>
        <dbReference type="ARBA" id="ARBA00022679"/>
    </source>
</evidence>
<dbReference type="Proteomes" id="UP000254033">
    <property type="component" value="Unassembled WGS sequence"/>
</dbReference>
<evidence type="ECO:0000256" key="1">
    <source>
        <dbReference type="ARBA" id="ARBA00022603"/>
    </source>
</evidence>
<proteinExistence type="predicted"/>
<dbReference type="PANTHER" id="PTHR43464:SF19">
    <property type="entry name" value="UBIQUINONE BIOSYNTHESIS O-METHYLTRANSFERASE, MITOCHONDRIAL"/>
    <property type="match status" value="1"/>
</dbReference>
<keyword evidence="1 5" id="KW-0489">Methyltransferase</keyword>
<dbReference type="InterPro" id="IPR029063">
    <property type="entry name" value="SAM-dependent_MTases_sf"/>
</dbReference>
<dbReference type="AlphaFoldDB" id="A0A378IYH8"/>
<evidence type="ECO:0000313" key="5">
    <source>
        <dbReference type="EMBL" id="STX39952.1"/>
    </source>
</evidence>
<dbReference type="EMBL" id="UGNY01000001">
    <property type="protein sequence ID" value="STX39952.1"/>
    <property type="molecule type" value="Genomic_DNA"/>
</dbReference>
<dbReference type="Pfam" id="PF08241">
    <property type="entry name" value="Methyltransf_11"/>
    <property type="match status" value="1"/>
</dbReference>
<organism evidence="5 6">
    <name type="scientific">Legionella feeleii</name>
    <dbReference type="NCBI Taxonomy" id="453"/>
    <lineage>
        <taxon>Bacteria</taxon>
        <taxon>Pseudomonadati</taxon>
        <taxon>Pseudomonadota</taxon>
        <taxon>Gammaproteobacteria</taxon>
        <taxon>Legionellales</taxon>
        <taxon>Legionellaceae</taxon>
        <taxon>Legionella</taxon>
    </lineage>
</organism>
<sequence length="233" mass="26428">MEKQMNDINSSYEEFYAQRKSTKVYPTEFVVRTMLATYPSLEFKKPQKGDQILDVGFGDGRNTAFLCDLGLQVSGIEITEGIVNQTSNRLAEGGYKPDLRVGRNSSIPFDSETFDYILACHCCYYCDEGETLLDNLNEYTRVLKKGGYLIASVANKDSYIFKNALKLNDGTFLVSNDPYNNRNGYRLQAFNSSVEIEEYCSGLFKNFSFGSADNDYYGISERVFWMVCQKVGT</sequence>
<reference evidence="5 6" key="1">
    <citation type="submission" date="2018-06" db="EMBL/GenBank/DDBJ databases">
        <authorList>
            <consortium name="Pathogen Informatics"/>
            <person name="Doyle S."/>
        </authorList>
    </citation>
    <scope>NUCLEOTIDE SEQUENCE [LARGE SCALE GENOMIC DNA]</scope>
    <source>
        <strain evidence="5 6">NCTC11978</strain>
    </source>
</reference>
<dbReference type="RefSeq" id="WP_115176274.1">
    <property type="nucleotide sequence ID" value="NZ_UGNY01000001.1"/>
</dbReference>
<accession>A0A378IYH8</accession>
<dbReference type="InterPro" id="IPR013216">
    <property type="entry name" value="Methyltransf_11"/>
</dbReference>
<dbReference type="GO" id="GO:0032259">
    <property type="term" value="P:methylation"/>
    <property type="evidence" value="ECO:0007669"/>
    <property type="project" value="UniProtKB-KW"/>
</dbReference>
<evidence type="ECO:0000259" key="4">
    <source>
        <dbReference type="Pfam" id="PF08241"/>
    </source>
</evidence>
<keyword evidence="3" id="KW-0949">S-adenosyl-L-methionine</keyword>
<name>A0A378IYH8_9GAMM</name>
<protein>
    <submittedName>
        <fullName evidence="5">Magnesium protoporphyrin O-methyltransferase</fullName>
    </submittedName>
</protein>
<keyword evidence="2 5" id="KW-0808">Transferase</keyword>
<dbReference type="SUPFAM" id="SSF53335">
    <property type="entry name" value="S-adenosyl-L-methionine-dependent methyltransferases"/>
    <property type="match status" value="1"/>
</dbReference>
<dbReference type="GO" id="GO:0008757">
    <property type="term" value="F:S-adenosylmethionine-dependent methyltransferase activity"/>
    <property type="evidence" value="ECO:0007669"/>
    <property type="project" value="InterPro"/>
</dbReference>
<evidence type="ECO:0000256" key="3">
    <source>
        <dbReference type="ARBA" id="ARBA00022691"/>
    </source>
</evidence>
<evidence type="ECO:0000313" key="6">
    <source>
        <dbReference type="Proteomes" id="UP000254033"/>
    </source>
</evidence>
<dbReference type="PANTHER" id="PTHR43464">
    <property type="entry name" value="METHYLTRANSFERASE"/>
    <property type="match status" value="1"/>
</dbReference>
<gene>
    <name evidence="5" type="ORF">NCTC11978_03158</name>
</gene>
<dbReference type="Gene3D" id="3.40.50.150">
    <property type="entry name" value="Vaccinia Virus protein VP39"/>
    <property type="match status" value="1"/>
</dbReference>
<dbReference type="CDD" id="cd02440">
    <property type="entry name" value="AdoMet_MTases"/>
    <property type="match status" value="1"/>
</dbReference>
<feature type="domain" description="Methyltransferase type 11" evidence="4">
    <location>
        <begin position="53"/>
        <end position="150"/>
    </location>
</feature>